<dbReference type="AlphaFoldDB" id="A0A9N7YZX1"/>
<reference evidence="2" key="1">
    <citation type="submission" date="2020-03" db="EMBL/GenBank/DDBJ databases">
        <authorList>
            <person name="Weist P."/>
        </authorList>
    </citation>
    <scope>NUCLEOTIDE SEQUENCE</scope>
</reference>
<organism evidence="2 3">
    <name type="scientific">Pleuronectes platessa</name>
    <name type="common">European plaice</name>
    <dbReference type="NCBI Taxonomy" id="8262"/>
    <lineage>
        <taxon>Eukaryota</taxon>
        <taxon>Metazoa</taxon>
        <taxon>Chordata</taxon>
        <taxon>Craniata</taxon>
        <taxon>Vertebrata</taxon>
        <taxon>Euteleostomi</taxon>
        <taxon>Actinopterygii</taxon>
        <taxon>Neopterygii</taxon>
        <taxon>Teleostei</taxon>
        <taxon>Neoteleostei</taxon>
        <taxon>Acanthomorphata</taxon>
        <taxon>Carangaria</taxon>
        <taxon>Pleuronectiformes</taxon>
        <taxon>Pleuronectoidei</taxon>
        <taxon>Pleuronectidae</taxon>
        <taxon>Pleuronectes</taxon>
    </lineage>
</organism>
<feature type="region of interest" description="Disordered" evidence="1">
    <location>
        <begin position="47"/>
        <end position="99"/>
    </location>
</feature>
<keyword evidence="3" id="KW-1185">Reference proteome</keyword>
<evidence type="ECO:0000313" key="2">
    <source>
        <dbReference type="EMBL" id="CAB1446087.1"/>
    </source>
</evidence>
<name>A0A9N7YZX1_PLEPL</name>
<comment type="caution">
    <text evidence="2">The sequence shown here is derived from an EMBL/GenBank/DDBJ whole genome shotgun (WGS) entry which is preliminary data.</text>
</comment>
<sequence length="99" mass="10451">MGPNAADRYFIRPGLSCVHATLKLFLNYPGIKGLDGAVDHAALRTARPNKAMTPPHPPPYTHSHTPSPLPHLLPPASLHQEERFLGGGCGGGGGGKKKK</sequence>
<evidence type="ECO:0000256" key="1">
    <source>
        <dbReference type="SAM" id="MobiDB-lite"/>
    </source>
</evidence>
<feature type="compositionally biased region" description="Gly residues" evidence="1">
    <location>
        <begin position="85"/>
        <end position="99"/>
    </location>
</feature>
<evidence type="ECO:0000313" key="3">
    <source>
        <dbReference type="Proteomes" id="UP001153269"/>
    </source>
</evidence>
<dbReference type="Proteomes" id="UP001153269">
    <property type="component" value="Unassembled WGS sequence"/>
</dbReference>
<protein>
    <submittedName>
        <fullName evidence="2">Uncharacterized protein</fullName>
    </submittedName>
</protein>
<accession>A0A9N7YZX1</accession>
<proteinExistence type="predicted"/>
<dbReference type="EMBL" id="CADEAL010003890">
    <property type="protein sequence ID" value="CAB1446087.1"/>
    <property type="molecule type" value="Genomic_DNA"/>
</dbReference>
<gene>
    <name evidence="2" type="ORF">PLEPLA_LOCUS33829</name>
</gene>